<evidence type="ECO:0000259" key="5">
    <source>
        <dbReference type="Pfam" id="PF00248"/>
    </source>
</evidence>
<feature type="repeat" description="WD" evidence="4">
    <location>
        <begin position="47"/>
        <end position="88"/>
    </location>
</feature>
<feature type="domain" description="NADP-dependent oxidoreductase" evidence="5">
    <location>
        <begin position="398"/>
        <end position="706"/>
    </location>
</feature>
<evidence type="ECO:0000256" key="1">
    <source>
        <dbReference type="ARBA" id="ARBA00022574"/>
    </source>
</evidence>
<evidence type="ECO:0000313" key="7">
    <source>
        <dbReference type="Proteomes" id="UP000663827"/>
    </source>
</evidence>
<dbReference type="PROSITE" id="PS50082">
    <property type="entry name" value="WD_REPEATS_2"/>
    <property type="match status" value="6"/>
</dbReference>
<evidence type="ECO:0000256" key="2">
    <source>
        <dbReference type="ARBA" id="ARBA00022737"/>
    </source>
</evidence>
<dbReference type="Gene3D" id="3.20.20.100">
    <property type="entry name" value="NADP-dependent oxidoreductase domain"/>
    <property type="match status" value="1"/>
</dbReference>
<dbReference type="EMBL" id="CAJNJQ010002491">
    <property type="protein sequence ID" value="CAE7177651.1"/>
    <property type="molecule type" value="Genomic_DNA"/>
</dbReference>
<dbReference type="SMART" id="SM00320">
    <property type="entry name" value="WD40"/>
    <property type="match status" value="7"/>
</dbReference>
<dbReference type="Proteomes" id="UP000663827">
    <property type="component" value="Unassembled WGS sequence"/>
</dbReference>
<dbReference type="PROSITE" id="PS50294">
    <property type="entry name" value="WD_REPEATS_REGION"/>
    <property type="match status" value="6"/>
</dbReference>
<evidence type="ECO:0000256" key="3">
    <source>
        <dbReference type="ARBA" id="ARBA00023002"/>
    </source>
</evidence>
<dbReference type="InterPro" id="IPR023210">
    <property type="entry name" value="NADP_OxRdtase_dom"/>
</dbReference>
<dbReference type="InterPro" id="IPR036322">
    <property type="entry name" value="WD40_repeat_dom_sf"/>
</dbReference>
<dbReference type="CDD" id="cd19079">
    <property type="entry name" value="AKR_EcYajO-like"/>
    <property type="match status" value="1"/>
</dbReference>
<dbReference type="Pfam" id="PF00400">
    <property type="entry name" value="WD40"/>
    <property type="match status" value="6"/>
</dbReference>
<feature type="repeat" description="WD" evidence="4">
    <location>
        <begin position="181"/>
        <end position="222"/>
    </location>
</feature>
<dbReference type="SUPFAM" id="SSF50978">
    <property type="entry name" value="WD40 repeat-like"/>
    <property type="match status" value="1"/>
</dbReference>
<protein>
    <recommendedName>
        <fullName evidence="5">NADP-dependent oxidoreductase domain-containing protein</fullName>
    </recommendedName>
</protein>
<dbReference type="AlphaFoldDB" id="A0A8H3HZ74"/>
<accession>A0A8H3HZ74</accession>
<feature type="repeat" description="WD" evidence="4">
    <location>
        <begin position="138"/>
        <end position="179"/>
    </location>
</feature>
<dbReference type="SUPFAM" id="SSF51430">
    <property type="entry name" value="NAD(P)-linked oxidoreductase"/>
    <property type="match status" value="1"/>
</dbReference>
<dbReference type="InterPro" id="IPR019775">
    <property type="entry name" value="WD40_repeat_CS"/>
</dbReference>
<evidence type="ECO:0000313" key="6">
    <source>
        <dbReference type="EMBL" id="CAE7177651.1"/>
    </source>
</evidence>
<dbReference type="InterPro" id="IPR015943">
    <property type="entry name" value="WD40/YVTN_repeat-like_dom_sf"/>
</dbReference>
<name>A0A8H3HZ74_9AGAM</name>
<dbReference type="FunFam" id="3.20.20.100:FF:000004">
    <property type="entry name" value="Oxidoreductase, aldo/keto reductase"/>
    <property type="match status" value="1"/>
</dbReference>
<keyword evidence="1 4" id="KW-0853">WD repeat</keyword>
<dbReference type="PRINTS" id="PR00320">
    <property type="entry name" value="GPROTEINBRPT"/>
</dbReference>
<dbReference type="InterPro" id="IPR020472">
    <property type="entry name" value="WD40_PAC1"/>
</dbReference>
<keyword evidence="3" id="KW-0560">Oxidoreductase</keyword>
<dbReference type="InterPro" id="IPR036812">
    <property type="entry name" value="NAD(P)_OxRdtase_dom_sf"/>
</dbReference>
<feature type="repeat" description="WD" evidence="4">
    <location>
        <begin position="4"/>
        <end position="45"/>
    </location>
</feature>
<gene>
    <name evidence="6" type="ORF">RDB_LOCUS113470</name>
</gene>
<dbReference type="GO" id="GO:0005829">
    <property type="term" value="C:cytosol"/>
    <property type="evidence" value="ECO:0007669"/>
    <property type="project" value="UniProtKB-ARBA"/>
</dbReference>
<dbReference type="PANTHER" id="PTHR19879">
    <property type="entry name" value="TRANSCRIPTION INITIATION FACTOR TFIID"/>
    <property type="match status" value="1"/>
</dbReference>
<evidence type="ECO:0000256" key="4">
    <source>
        <dbReference type="PROSITE-ProRule" id="PRU00221"/>
    </source>
</evidence>
<dbReference type="InterPro" id="IPR001680">
    <property type="entry name" value="WD40_rpt"/>
</dbReference>
<dbReference type="CDD" id="cd00200">
    <property type="entry name" value="WD40"/>
    <property type="match status" value="1"/>
</dbReference>
<feature type="repeat" description="WD" evidence="4">
    <location>
        <begin position="224"/>
        <end position="265"/>
    </location>
</feature>
<dbReference type="PROSITE" id="PS00678">
    <property type="entry name" value="WD_REPEATS_1"/>
    <property type="match status" value="3"/>
</dbReference>
<keyword evidence="2" id="KW-0677">Repeat</keyword>
<dbReference type="Pfam" id="PF00248">
    <property type="entry name" value="Aldo_ket_red"/>
    <property type="match status" value="1"/>
</dbReference>
<comment type="caution">
    <text evidence="6">The sequence shown here is derived from an EMBL/GenBank/DDBJ whole genome shotgun (WGS) entry which is preliminary data.</text>
</comment>
<sequence length="717" mass="78792">MIVHAGHTNCVNSVAFSPDGKSVISGSSDKTVRTWDAHGSSSIGEPLVGHTWEVDSVQYSPLGNLIASASKDTTIRLWDPSTGKQSGAALEGTNCIESVAFSPDAKLITSNCGPSFASTSDDVQLWDLQTRKAASGPFKGHTDNVNSVSFSPDGTRLVSGSNDKTILVWDVERGTTILGPINGHTGGVLSAAFSPNNAQIVSCSSDGTIRLWDSRTGRIVSNSYIGDTYRVNSVCFSPRGTYIASGGSDKAVLLWDVRVGRQVGQPFQEHTYEVTSVTFSPCGQYIASGSRDRRVIIRKVLGEDQYAAANDDDEPQIVTSQMVSCTLITACHTLTVWQSIQQIFDCLCRAGCIDLSSQMDTRQETAMIASGGGFGDIWMGELYSGGKVAIKAWRTTAFGRTEYKTLKWVVEEEEAIQHIKMAYDAGIQTFDTANVYSNGESERILGKAIKQLGLPREEIVVMTKVYYVVRREPGFVLPPGPIADAAGYVNQYGLGRKHIFDSVKHSLERLQLDYIDVLQCHRFDHDTPIAETMQALHDVVKAGYVGYIGMSSCYAYQFQAMQNYAIYHNLTPFISMQNQYNLIYREEEREMIPTLKMFGVGMIPWSPLSQGVLCRPYSETTLRAQTSGIAVFWKQAKEDNKEIIFRLEQIAKTRGISMVQVAIAWVLSKDAITAPIIGATSIKNLENTIDAIDVKLTDEEIRQLEEPYVAQAIQDHA</sequence>
<reference evidence="6" key="1">
    <citation type="submission" date="2021-01" db="EMBL/GenBank/DDBJ databases">
        <authorList>
            <person name="Kaushik A."/>
        </authorList>
    </citation>
    <scope>NUCLEOTIDE SEQUENCE</scope>
    <source>
        <strain evidence="6">AG5</strain>
    </source>
</reference>
<feature type="repeat" description="WD" evidence="4">
    <location>
        <begin position="267"/>
        <end position="297"/>
    </location>
</feature>
<dbReference type="Gene3D" id="2.130.10.10">
    <property type="entry name" value="YVTN repeat-like/Quinoprotein amine dehydrogenase"/>
    <property type="match status" value="3"/>
</dbReference>
<organism evidence="6 7">
    <name type="scientific">Rhizoctonia solani</name>
    <dbReference type="NCBI Taxonomy" id="456999"/>
    <lineage>
        <taxon>Eukaryota</taxon>
        <taxon>Fungi</taxon>
        <taxon>Dikarya</taxon>
        <taxon>Basidiomycota</taxon>
        <taxon>Agaricomycotina</taxon>
        <taxon>Agaricomycetes</taxon>
        <taxon>Cantharellales</taxon>
        <taxon>Ceratobasidiaceae</taxon>
        <taxon>Rhizoctonia</taxon>
    </lineage>
</organism>
<proteinExistence type="predicted"/>
<dbReference type="PANTHER" id="PTHR19879:SF9">
    <property type="entry name" value="TRANSCRIPTION INITIATION FACTOR TFIID SUBUNIT 5"/>
    <property type="match status" value="1"/>
</dbReference>
<dbReference type="GO" id="GO:0016491">
    <property type="term" value="F:oxidoreductase activity"/>
    <property type="evidence" value="ECO:0007669"/>
    <property type="project" value="UniProtKB-KW"/>
</dbReference>